<dbReference type="KEGG" id="oyw:OdinLCB4_005605"/>
<dbReference type="AlphaFoldDB" id="A0AAF0D1E8"/>
<dbReference type="EMBL" id="CP091871">
    <property type="protein sequence ID" value="WEU39945.1"/>
    <property type="molecule type" value="Genomic_DNA"/>
</dbReference>
<protein>
    <submittedName>
        <fullName evidence="1">Uncharacterized protein</fullName>
    </submittedName>
</protein>
<accession>A0AAF0D1E8</accession>
<sequence length="54" mass="5977">MVYMVSMVKCPKCGFTFNISYGRVFACGSCPSRSLGDCGFCKCPECGYEFPVNR</sequence>
<evidence type="ECO:0000313" key="2">
    <source>
        <dbReference type="Proteomes" id="UP000186851"/>
    </source>
</evidence>
<organism evidence="1 2">
    <name type="scientific">Odinarchaeota yellowstonii (strain LCB_4)</name>
    <dbReference type="NCBI Taxonomy" id="1841599"/>
    <lineage>
        <taxon>Archaea</taxon>
        <taxon>Promethearchaeati</taxon>
        <taxon>Candidatus Odinarchaeota</taxon>
        <taxon>Candidatus Odinarchaeia</taxon>
        <taxon>Candidatus Odinarchaeales</taxon>
        <taxon>Candidatus Odinarchaeaceae</taxon>
        <taxon>Candidatus Odinarchaeum</taxon>
    </lineage>
</organism>
<proteinExistence type="predicted"/>
<reference evidence="1" key="1">
    <citation type="journal article" date="2017" name="Nature">
        <title>Asgard archaea illuminate the origin of eukaryotic cellular complexity.</title>
        <authorList>
            <person name="Zaremba-Niedzwiedzka K."/>
            <person name="Caceres E.F."/>
            <person name="Saw J.H."/>
            <person name="Backstrom D."/>
            <person name="Juzokaite L."/>
            <person name="Vancaester E."/>
            <person name="Seitz K.W."/>
            <person name="Anantharaman K."/>
            <person name="Starnawski P."/>
            <person name="Kjeldsen K.U."/>
            <person name="Scott M.B."/>
            <person name="Nunoura T."/>
            <person name="Banfield J.F."/>
            <person name="Schramm A."/>
            <person name="Baker B.J."/>
            <person name="Spang A."/>
            <person name="Ettema T.J.G."/>
        </authorList>
    </citation>
    <scope>NUCLEOTIDE SEQUENCE</scope>
    <source>
        <strain evidence="1">LCB_4</strain>
    </source>
</reference>
<gene>
    <name evidence="1" type="ORF">OdinLCB4_005605</name>
</gene>
<reference evidence="1" key="2">
    <citation type="journal article" date="2022" name="Nat. Microbiol.">
        <title>A closed Candidatus Odinarchaeum chromosome exposes Asgard archaeal viruses.</title>
        <authorList>
            <person name="Tamarit D."/>
            <person name="Caceres E.F."/>
            <person name="Krupovic M."/>
            <person name="Nijland R."/>
            <person name="Eme L."/>
            <person name="Robinson N.P."/>
            <person name="Ettema T.J.G."/>
        </authorList>
    </citation>
    <scope>NUCLEOTIDE SEQUENCE</scope>
    <source>
        <strain evidence="1">LCB_4</strain>
    </source>
</reference>
<dbReference type="Proteomes" id="UP000186851">
    <property type="component" value="Chromosome"/>
</dbReference>
<evidence type="ECO:0000313" key="1">
    <source>
        <dbReference type="EMBL" id="WEU39945.1"/>
    </source>
</evidence>
<name>A0AAF0D1E8_ODILC</name>